<keyword evidence="3" id="KW-1185">Reference proteome</keyword>
<keyword evidence="1" id="KW-0812">Transmembrane</keyword>
<accession>A0ABW1JL69</accession>
<dbReference type="Proteomes" id="UP001596223">
    <property type="component" value="Unassembled WGS sequence"/>
</dbReference>
<keyword evidence="1" id="KW-1133">Transmembrane helix</keyword>
<comment type="caution">
    <text evidence="2">The sequence shown here is derived from an EMBL/GenBank/DDBJ whole genome shotgun (WGS) entry which is preliminary data.</text>
</comment>
<protein>
    <submittedName>
        <fullName evidence="2">Uncharacterized protein</fullName>
    </submittedName>
</protein>
<keyword evidence="1" id="KW-0472">Membrane</keyword>
<organism evidence="2 3">
    <name type="scientific">Nocardia lasii</name>
    <dbReference type="NCBI Taxonomy" id="1616107"/>
    <lineage>
        <taxon>Bacteria</taxon>
        <taxon>Bacillati</taxon>
        <taxon>Actinomycetota</taxon>
        <taxon>Actinomycetes</taxon>
        <taxon>Mycobacteriales</taxon>
        <taxon>Nocardiaceae</taxon>
        <taxon>Nocardia</taxon>
    </lineage>
</organism>
<feature type="transmembrane region" description="Helical" evidence="1">
    <location>
        <begin position="24"/>
        <end position="44"/>
    </location>
</feature>
<evidence type="ECO:0000313" key="3">
    <source>
        <dbReference type="Proteomes" id="UP001596223"/>
    </source>
</evidence>
<reference evidence="3" key="1">
    <citation type="journal article" date="2019" name="Int. J. Syst. Evol. Microbiol.">
        <title>The Global Catalogue of Microorganisms (GCM) 10K type strain sequencing project: providing services to taxonomists for standard genome sequencing and annotation.</title>
        <authorList>
            <consortium name="The Broad Institute Genomics Platform"/>
            <consortium name="The Broad Institute Genome Sequencing Center for Infectious Disease"/>
            <person name="Wu L."/>
            <person name="Ma J."/>
        </authorList>
    </citation>
    <scope>NUCLEOTIDE SEQUENCE [LARGE SCALE GENOMIC DNA]</scope>
    <source>
        <strain evidence="3">CCUG 36956</strain>
    </source>
</reference>
<dbReference type="EMBL" id="JBHSQN010000001">
    <property type="protein sequence ID" value="MFC6010166.1"/>
    <property type="molecule type" value="Genomic_DNA"/>
</dbReference>
<sequence>MIVLVLILVVLALGRGRCRLTHAVYGLGVMVAFALAVMIGVSLADLGDHRYGPTSFVLAPGPSQAMALPDQKPCAMFCDG</sequence>
<evidence type="ECO:0000313" key="2">
    <source>
        <dbReference type="EMBL" id="MFC6010166.1"/>
    </source>
</evidence>
<evidence type="ECO:0000256" key="1">
    <source>
        <dbReference type="SAM" id="Phobius"/>
    </source>
</evidence>
<gene>
    <name evidence="2" type="ORF">ACFP3H_03815</name>
</gene>
<proteinExistence type="predicted"/>
<name>A0ABW1JL69_9NOCA</name>
<dbReference type="RefSeq" id="WP_378599543.1">
    <property type="nucleotide sequence ID" value="NZ_JBHSQN010000001.1"/>
</dbReference>